<dbReference type="Proteomes" id="UP000008810">
    <property type="component" value="Chromosome 1"/>
</dbReference>
<dbReference type="SUPFAM" id="SSF52540">
    <property type="entry name" value="P-loop containing nucleoside triphosphate hydrolases"/>
    <property type="match status" value="1"/>
</dbReference>
<name>A0A0Q3JYC4_BRADI</name>
<accession>A0A0Q3JYC4</accession>
<dbReference type="ExpressionAtlas" id="A0A0Q3JYC4">
    <property type="expression patterns" value="baseline"/>
</dbReference>
<dbReference type="EMBL" id="CM000880">
    <property type="protein sequence ID" value="KQK17020.2"/>
    <property type="molecule type" value="Genomic_DNA"/>
</dbReference>
<proteinExistence type="predicted"/>
<sequence length="339" mass="37213">LFHTHSKKSLAKKQQTELAIADSNHGHCSLRSSKRANQQVRVFPDQQIQEPGMPQEQEEPGIAPWPPPQSPHRRGGGRGTTHHEFKDACAAQVAHGSHVPRIRGPGHLQPLRTDQNYRSVGSGSKIVIISRLEKAARFGTVNNSPIRINGFSQEEYSYLFKVLAFGSADPGEHPRLALIGKELATMMQGSLVHLNVYSNMLRGNLSVQFWTRVLKLYKTVMEANLTSFGERPTALLQRGGVVDITEFSSSLSDNGSVRVMLLIAERVDGDSSSGGSGELLPKLGFGDIIAGSVALPMEFELVWESRLPPYTVISATCVARKAEHSAPPRKRCRRLSTPL</sequence>
<reference evidence="2 3" key="1">
    <citation type="journal article" date="2010" name="Nature">
        <title>Genome sequencing and analysis of the model grass Brachypodium distachyon.</title>
        <authorList>
            <consortium name="International Brachypodium Initiative"/>
        </authorList>
    </citation>
    <scope>NUCLEOTIDE SEQUENCE [LARGE SCALE GENOMIC DNA]</scope>
    <source>
        <strain evidence="2 3">Bd21</strain>
    </source>
</reference>
<dbReference type="PANTHER" id="PTHR33377">
    <property type="entry name" value="OS10G0134700 PROTEIN-RELATED"/>
    <property type="match status" value="1"/>
</dbReference>
<reference evidence="3" key="3">
    <citation type="submission" date="2018-08" db="UniProtKB">
        <authorList>
            <consortium name="EnsemblPlants"/>
        </authorList>
    </citation>
    <scope>IDENTIFICATION</scope>
    <source>
        <strain evidence="3">cv. Bd21</strain>
    </source>
</reference>
<evidence type="ECO:0000256" key="1">
    <source>
        <dbReference type="SAM" id="MobiDB-lite"/>
    </source>
</evidence>
<evidence type="ECO:0000313" key="3">
    <source>
        <dbReference type="EnsemblPlants" id="KQK17020"/>
    </source>
</evidence>
<evidence type="ECO:0000313" key="2">
    <source>
        <dbReference type="EMBL" id="KQK17020.2"/>
    </source>
</evidence>
<dbReference type="AlphaFoldDB" id="A0A0Q3JYC4"/>
<protein>
    <submittedName>
        <fullName evidence="2 3">Uncharacterized protein</fullName>
    </submittedName>
</protein>
<keyword evidence="4" id="KW-1185">Reference proteome</keyword>
<organism evidence="2">
    <name type="scientific">Brachypodium distachyon</name>
    <name type="common">Purple false brome</name>
    <name type="synonym">Trachynia distachya</name>
    <dbReference type="NCBI Taxonomy" id="15368"/>
    <lineage>
        <taxon>Eukaryota</taxon>
        <taxon>Viridiplantae</taxon>
        <taxon>Streptophyta</taxon>
        <taxon>Embryophyta</taxon>
        <taxon>Tracheophyta</taxon>
        <taxon>Spermatophyta</taxon>
        <taxon>Magnoliopsida</taxon>
        <taxon>Liliopsida</taxon>
        <taxon>Poales</taxon>
        <taxon>Poaceae</taxon>
        <taxon>BOP clade</taxon>
        <taxon>Pooideae</taxon>
        <taxon>Stipodae</taxon>
        <taxon>Brachypodieae</taxon>
        <taxon>Brachypodium</taxon>
    </lineage>
</organism>
<reference evidence="2" key="2">
    <citation type="submission" date="2017-06" db="EMBL/GenBank/DDBJ databases">
        <title>WGS assembly of Brachypodium distachyon.</title>
        <authorList>
            <consortium name="The International Brachypodium Initiative"/>
            <person name="Lucas S."/>
            <person name="Harmon-Smith M."/>
            <person name="Lail K."/>
            <person name="Tice H."/>
            <person name="Grimwood J."/>
            <person name="Bruce D."/>
            <person name="Barry K."/>
            <person name="Shu S."/>
            <person name="Lindquist E."/>
            <person name="Wang M."/>
            <person name="Pitluck S."/>
            <person name="Vogel J.P."/>
            <person name="Garvin D.F."/>
            <person name="Mockler T.C."/>
            <person name="Schmutz J."/>
            <person name="Rokhsar D."/>
            <person name="Bevan M.W."/>
        </authorList>
    </citation>
    <scope>NUCLEOTIDE SEQUENCE</scope>
    <source>
        <strain evidence="2">Bd21</strain>
    </source>
</reference>
<dbReference type="EnsemblPlants" id="KQK17020">
    <property type="protein sequence ID" value="KQK17020"/>
    <property type="gene ID" value="BRADI_1g31998v3"/>
</dbReference>
<evidence type="ECO:0000313" key="4">
    <source>
        <dbReference type="Proteomes" id="UP000008810"/>
    </source>
</evidence>
<dbReference type="Gramene" id="KQK17020">
    <property type="protein sequence ID" value="KQK17020"/>
    <property type="gene ID" value="BRADI_1g31998v3"/>
</dbReference>
<feature type="non-terminal residue" evidence="2">
    <location>
        <position position="1"/>
    </location>
</feature>
<dbReference type="InterPro" id="IPR027417">
    <property type="entry name" value="P-loop_NTPase"/>
</dbReference>
<dbReference type="OrthoDB" id="690567at2759"/>
<dbReference type="PANTHER" id="PTHR33377:SF62">
    <property type="entry name" value="OS10G0133166 PROTEIN"/>
    <property type="match status" value="1"/>
</dbReference>
<feature type="compositionally biased region" description="Low complexity" evidence="1">
    <location>
        <begin position="46"/>
        <end position="55"/>
    </location>
</feature>
<gene>
    <name evidence="2" type="ORF">BRADI_1g31998v3</name>
</gene>
<feature type="region of interest" description="Disordered" evidence="1">
    <location>
        <begin position="46"/>
        <end position="82"/>
    </location>
</feature>
<dbReference type="InParanoid" id="A0A0Q3JYC4"/>